<dbReference type="Gene3D" id="1.10.565.10">
    <property type="entry name" value="Retinoid X Receptor"/>
    <property type="match status" value="1"/>
</dbReference>
<dbReference type="InterPro" id="IPR000536">
    <property type="entry name" value="Nucl_hrmn_rcpt_lig-bd"/>
</dbReference>
<dbReference type="Pfam" id="PF00104">
    <property type="entry name" value="Hormone_recep"/>
    <property type="match status" value="1"/>
</dbReference>
<evidence type="ECO:0000256" key="9">
    <source>
        <dbReference type="ARBA" id="ARBA00023170"/>
    </source>
</evidence>
<keyword evidence="7" id="KW-0238">DNA-binding</keyword>
<keyword evidence="8" id="KW-0804">Transcription</keyword>
<dbReference type="SMART" id="SM00430">
    <property type="entry name" value="HOLI"/>
    <property type="match status" value="1"/>
</dbReference>
<gene>
    <name evidence="13" type="ORF">BOKJ2_LOCUS9669</name>
</gene>
<name>A0A811L0S5_9BILA</name>
<dbReference type="SUPFAM" id="SSF57716">
    <property type="entry name" value="Glucocorticoid receptor-like (DNA-binding domain)"/>
    <property type="match status" value="1"/>
</dbReference>
<dbReference type="Proteomes" id="UP000783686">
    <property type="component" value="Unassembled WGS sequence"/>
</dbReference>
<comment type="caution">
    <text evidence="13">The sequence shown here is derived from an EMBL/GenBank/DDBJ whole genome shotgun (WGS) entry which is preliminary data.</text>
</comment>
<keyword evidence="6" id="KW-0805">Transcription regulation</keyword>
<evidence type="ECO:0000256" key="10">
    <source>
        <dbReference type="ARBA" id="ARBA00023242"/>
    </source>
</evidence>
<protein>
    <recommendedName>
        <fullName evidence="15">Nuclear receptor domain-containing protein</fullName>
    </recommendedName>
</protein>
<dbReference type="Proteomes" id="UP000614601">
    <property type="component" value="Unassembled WGS sequence"/>
</dbReference>
<dbReference type="GO" id="GO:0005634">
    <property type="term" value="C:nucleus"/>
    <property type="evidence" value="ECO:0007669"/>
    <property type="project" value="UniProtKB-SubCell"/>
</dbReference>
<dbReference type="GO" id="GO:0008270">
    <property type="term" value="F:zinc ion binding"/>
    <property type="evidence" value="ECO:0007669"/>
    <property type="project" value="UniProtKB-KW"/>
</dbReference>
<evidence type="ECO:0000313" key="13">
    <source>
        <dbReference type="EMBL" id="CAD5221886.1"/>
    </source>
</evidence>
<dbReference type="GO" id="GO:0000978">
    <property type="term" value="F:RNA polymerase II cis-regulatory region sequence-specific DNA binding"/>
    <property type="evidence" value="ECO:0007669"/>
    <property type="project" value="InterPro"/>
</dbReference>
<comment type="subcellular location">
    <subcellularLocation>
        <location evidence="1">Nucleus</location>
    </subcellularLocation>
</comment>
<dbReference type="InterPro" id="IPR049636">
    <property type="entry name" value="HNF4-like_DBD"/>
</dbReference>
<dbReference type="EMBL" id="CAJFCW020000004">
    <property type="protein sequence ID" value="CAG9115615.1"/>
    <property type="molecule type" value="Genomic_DNA"/>
</dbReference>
<accession>A0A811L0S5</accession>
<dbReference type="InterPro" id="IPR013088">
    <property type="entry name" value="Znf_NHR/GATA"/>
</dbReference>
<feature type="domain" description="NR LBD" evidence="12">
    <location>
        <begin position="171"/>
        <end position="419"/>
    </location>
</feature>
<evidence type="ECO:0000256" key="5">
    <source>
        <dbReference type="ARBA" id="ARBA00022833"/>
    </source>
</evidence>
<evidence type="ECO:0000313" key="14">
    <source>
        <dbReference type="Proteomes" id="UP000614601"/>
    </source>
</evidence>
<evidence type="ECO:0000256" key="8">
    <source>
        <dbReference type="ARBA" id="ARBA00023163"/>
    </source>
</evidence>
<keyword evidence="9" id="KW-0675">Receptor</keyword>
<evidence type="ECO:0000256" key="2">
    <source>
        <dbReference type="ARBA" id="ARBA00005993"/>
    </source>
</evidence>
<keyword evidence="4" id="KW-0863">Zinc-finger</keyword>
<dbReference type="PRINTS" id="PR00398">
    <property type="entry name" value="STRDHORMONER"/>
</dbReference>
<keyword evidence="5" id="KW-0862">Zinc</keyword>
<reference evidence="13" key="1">
    <citation type="submission" date="2020-09" db="EMBL/GenBank/DDBJ databases">
        <authorList>
            <person name="Kikuchi T."/>
        </authorList>
    </citation>
    <scope>NUCLEOTIDE SEQUENCE</scope>
    <source>
        <strain evidence="13">SH1</strain>
    </source>
</reference>
<evidence type="ECO:0000256" key="3">
    <source>
        <dbReference type="ARBA" id="ARBA00022723"/>
    </source>
</evidence>
<evidence type="ECO:0000256" key="1">
    <source>
        <dbReference type="ARBA" id="ARBA00004123"/>
    </source>
</evidence>
<evidence type="ECO:0000256" key="6">
    <source>
        <dbReference type="ARBA" id="ARBA00023015"/>
    </source>
</evidence>
<dbReference type="SMART" id="SM00399">
    <property type="entry name" value="ZnF_C4"/>
    <property type="match status" value="1"/>
</dbReference>
<dbReference type="PANTHER" id="PTHR47630:SF6">
    <property type="entry name" value="NUCLEAR HORMONE RECEPTOR FAMILY"/>
    <property type="match status" value="1"/>
</dbReference>
<keyword evidence="10" id="KW-0539">Nucleus</keyword>
<evidence type="ECO:0000256" key="7">
    <source>
        <dbReference type="ARBA" id="ARBA00023125"/>
    </source>
</evidence>
<dbReference type="PANTHER" id="PTHR47630">
    <property type="entry name" value="NUCLEAR HORMONE RECEPTOR FAMILY-RELATED-RELATED"/>
    <property type="match status" value="1"/>
</dbReference>
<dbReference type="GO" id="GO:0003700">
    <property type="term" value="F:DNA-binding transcription factor activity"/>
    <property type="evidence" value="ECO:0007669"/>
    <property type="project" value="InterPro"/>
</dbReference>
<dbReference type="SUPFAM" id="SSF48508">
    <property type="entry name" value="Nuclear receptor ligand-binding domain"/>
    <property type="match status" value="1"/>
</dbReference>
<organism evidence="13 14">
    <name type="scientific">Bursaphelenchus okinawaensis</name>
    <dbReference type="NCBI Taxonomy" id="465554"/>
    <lineage>
        <taxon>Eukaryota</taxon>
        <taxon>Metazoa</taxon>
        <taxon>Ecdysozoa</taxon>
        <taxon>Nematoda</taxon>
        <taxon>Chromadorea</taxon>
        <taxon>Rhabditida</taxon>
        <taxon>Tylenchina</taxon>
        <taxon>Tylenchomorpha</taxon>
        <taxon>Aphelenchoidea</taxon>
        <taxon>Aphelenchoididae</taxon>
        <taxon>Bursaphelenchus</taxon>
    </lineage>
</organism>
<comment type="similarity">
    <text evidence="2">Belongs to the nuclear hormone receptor family.</text>
</comment>
<keyword evidence="14" id="KW-1185">Reference proteome</keyword>
<dbReference type="AlphaFoldDB" id="A0A811L0S5"/>
<keyword evidence="3" id="KW-0479">Metal-binding</keyword>
<evidence type="ECO:0000256" key="4">
    <source>
        <dbReference type="ARBA" id="ARBA00022771"/>
    </source>
</evidence>
<dbReference type="Gene3D" id="3.30.50.10">
    <property type="entry name" value="Erythroid Transcription Factor GATA-1, subunit A"/>
    <property type="match status" value="1"/>
</dbReference>
<evidence type="ECO:0008006" key="15">
    <source>
        <dbReference type="Google" id="ProtNLM"/>
    </source>
</evidence>
<feature type="domain" description="Nuclear receptor" evidence="11">
    <location>
        <begin position="1"/>
        <end position="53"/>
    </location>
</feature>
<dbReference type="Pfam" id="PF00105">
    <property type="entry name" value="zf-C4"/>
    <property type="match status" value="1"/>
</dbReference>
<dbReference type="PROSITE" id="PS51030">
    <property type="entry name" value="NUCLEAR_REC_DBD_2"/>
    <property type="match status" value="1"/>
</dbReference>
<proteinExistence type="inferred from homology"/>
<dbReference type="InterPro" id="IPR001723">
    <property type="entry name" value="Nuclear_hrmn_rcpt"/>
</dbReference>
<dbReference type="InterPro" id="IPR052499">
    <property type="entry name" value="C.elegans_NHRs"/>
</dbReference>
<dbReference type="CDD" id="cd06960">
    <property type="entry name" value="NR_DBD_HNF4A"/>
    <property type="match status" value="1"/>
</dbReference>
<evidence type="ECO:0000259" key="12">
    <source>
        <dbReference type="PROSITE" id="PS51843"/>
    </source>
</evidence>
<dbReference type="InterPro" id="IPR001628">
    <property type="entry name" value="Znf_hrmn_rcpt"/>
</dbReference>
<dbReference type="OrthoDB" id="5804878at2759"/>
<dbReference type="InterPro" id="IPR035500">
    <property type="entry name" value="NHR-like_dom_sf"/>
</dbReference>
<sequence>MQGFFRRSVRYNRKYVCTFENDCKISNEYRNCCRACRFRKCIEIGLDPKMVHSDRSCDTVLKRRTGEDRENRHYDDGNETSTSMSPPLIEKQLENSQDFEEHQQLNLWHATNIIKMHQSFQLRQDYLPLGTRNIVGLYDLNASSVLRYYKLVDRLVTDYHEHEMNHLIGVPPFHNVDLNVGLEAGFFTEPRHVCQRSKLDWSPTYPLPIQCFPRIWARMFVAYSDWTSHIPELKKLSLEDKTQLLVSRLTSVWWHWIIEKTVKHTCKNQRVILMTGGSYLSLDEDNEVVVDHNVQVNLRKSCEWLYDEVAKPSYELQVTEGEFALLRLILLFSPSPSLSPEGNRTVREAQNFYRSVLSEVVCQAYKSDPLSASNRLCSLMLLCTPFEHMAQFETESMALLVLYGSQGLAGQLPCEYYAMRTKSLI</sequence>
<dbReference type="EMBL" id="CAJFDH010000004">
    <property type="protein sequence ID" value="CAD5221886.1"/>
    <property type="molecule type" value="Genomic_DNA"/>
</dbReference>
<evidence type="ECO:0000259" key="11">
    <source>
        <dbReference type="PROSITE" id="PS51030"/>
    </source>
</evidence>
<dbReference type="PROSITE" id="PS51843">
    <property type="entry name" value="NR_LBD"/>
    <property type="match status" value="1"/>
</dbReference>